<proteinExistence type="inferred from homology"/>
<evidence type="ECO:0000256" key="4">
    <source>
        <dbReference type="SAM" id="MobiDB-lite"/>
    </source>
</evidence>
<dbReference type="GO" id="GO:0016740">
    <property type="term" value="F:transferase activity"/>
    <property type="evidence" value="ECO:0007669"/>
    <property type="project" value="UniProtKB-KW"/>
</dbReference>
<keyword evidence="7" id="KW-1185">Reference proteome</keyword>
<dbReference type="InterPro" id="IPR009288">
    <property type="entry name" value="AIG2-like_dom"/>
</dbReference>
<dbReference type="EMBL" id="JAGTXO010000035">
    <property type="protein sequence ID" value="KAG8460138.1"/>
    <property type="molecule type" value="Genomic_DNA"/>
</dbReference>
<evidence type="ECO:0000256" key="2">
    <source>
        <dbReference type="ARBA" id="ARBA00022679"/>
    </source>
</evidence>
<feature type="domain" description="Gamma-glutamylcyclotransferase AIG2-like" evidence="5">
    <location>
        <begin position="12"/>
        <end position="135"/>
    </location>
</feature>
<evidence type="ECO:0000259" key="5">
    <source>
        <dbReference type="Pfam" id="PF06094"/>
    </source>
</evidence>
<accession>A0A8J5XAY1</accession>
<sequence length="716" mass="73852">MAHDGVDDARPLFVYGSLMVGRVQRVLLGRAPSSTSATLPGYLRVRVLGASYPAIVRAAPRAALSNGALGVPTAAHAADASVEGRLLTDLSASECSILDRFEDGEDDEYEKVPVDALGSDGRTVRAWAHVWREAAAERLAPANTLGGRCARARGEDEGELPVAWSLSDFEQAEQLEPFLAQCAGFVSRGYEWGGAKEEAAAVVADAEARTRVDAQAGVIRSVRAAAAGGATARSCGGDAALGGDATSFCFGFEFGAEPGEGPGGGAAGGGDARACAGTTVGHADTQVGSSMRAVEWRPNSANSLARRALLSAPPAATLQPLVAGYGVEQLCVPLGAHGVQRCAVHTAQPAASAAGRLRAAPLEPLALKVWKHVPPPAVAASLLETTGVARAHARLARGASDGGAVAPGDAASAHEADGGAHAPTVEADAARLDVVAGVYEGGFKTWECSIDLCSYLGAEWPRLCRGRRALRIAELGCGGALPAIVAAALGARDDELAAAALAPRTHEPPHATARAAAEARARTIGQLWVQDFNLEVLCSLTWPNLALNGLAPAVEAGDVRLLAGDWAECARPMLDADPPPSVDATAADTDAPDCARKRPRASAAPRCTDDAQPRRFDLVLSADTIYSPASIGKLWALVRALLQPEGGVALIAAKSYYFGVGGSVAQLKAIVEAEDERDARGGSGRVRYSARTVAQFADGRSNMREIVWIEAVRAGK</sequence>
<organism evidence="6 7">
    <name type="scientific">Diacronema lutheri</name>
    <name type="common">Unicellular marine alga</name>
    <name type="synonym">Monochrysis lutheri</name>
    <dbReference type="NCBI Taxonomy" id="2081491"/>
    <lineage>
        <taxon>Eukaryota</taxon>
        <taxon>Haptista</taxon>
        <taxon>Haptophyta</taxon>
        <taxon>Pavlovophyceae</taxon>
        <taxon>Pavlovales</taxon>
        <taxon>Pavlovaceae</taxon>
        <taxon>Diacronema</taxon>
    </lineage>
</organism>
<dbReference type="Gene3D" id="3.40.50.150">
    <property type="entry name" value="Vaccinia Virus protein VP39"/>
    <property type="match status" value="1"/>
</dbReference>
<dbReference type="InterPro" id="IPR029063">
    <property type="entry name" value="SAM-dependent_MTases_sf"/>
</dbReference>
<evidence type="ECO:0000313" key="7">
    <source>
        <dbReference type="Proteomes" id="UP000751190"/>
    </source>
</evidence>
<feature type="region of interest" description="Disordered" evidence="4">
    <location>
        <begin position="577"/>
        <end position="608"/>
    </location>
</feature>
<name>A0A8J5XAY1_DIALT</name>
<dbReference type="InterPro" id="IPR036568">
    <property type="entry name" value="GGCT-like_sf"/>
</dbReference>
<protein>
    <recommendedName>
        <fullName evidence="3">Putative gamma-glutamylcyclotransferase</fullName>
    </recommendedName>
</protein>
<dbReference type="PANTHER" id="PTHR31544">
    <property type="entry name" value="AIG2-LIKE PROTEIN D"/>
    <property type="match status" value="1"/>
</dbReference>
<reference evidence="6" key="1">
    <citation type="submission" date="2021-05" db="EMBL/GenBank/DDBJ databases">
        <title>The genome of the haptophyte Pavlova lutheri (Diacronema luteri, Pavlovales) - a model for lipid biosynthesis in eukaryotic algae.</title>
        <authorList>
            <person name="Hulatt C.J."/>
            <person name="Posewitz M.C."/>
        </authorList>
    </citation>
    <scope>NUCLEOTIDE SEQUENCE</scope>
    <source>
        <strain evidence="6">NIVA-4/92</strain>
    </source>
</reference>
<dbReference type="InterPro" id="IPR013024">
    <property type="entry name" value="GGCT-like"/>
</dbReference>
<dbReference type="Gene3D" id="3.10.490.10">
    <property type="entry name" value="Gamma-glutamyl cyclotransferase-like"/>
    <property type="match status" value="1"/>
</dbReference>
<dbReference type="CDD" id="cd06661">
    <property type="entry name" value="GGCT_like"/>
    <property type="match status" value="1"/>
</dbReference>
<comment type="similarity">
    <text evidence="1">Belongs to the gamma-glutamylcyclotransferase family.</text>
</comment>
<comment type="caution">
    <text evidence="6">The sequence shown here is derived from an EMBL/GenBank/DDBJ whole genome shotgun (WGS) entry which is preliminary data.</text>
</comment>
<gene>
    <name evidence="6" type="ORF">KFE25_014283</name>
</gene>
<dbReference type="PANTHER" id="PTHR31544:SF2">
    <property type="entry name" value="AIG2-LIKE PROTEIN D"/>
    <property type="match status" value="1"/>
</dbReference>
<dbReference type="Pfam" id="PF06094">
    <property type="entry name" value="GGACT"/>
    <property type="match status" value="1"/>
</dbReference>
<evidence type="ECO:0000256" key="3">
    <source>
        <dbReference type="ARBA" id="ARBA00030602"/>
    </source>
</evidence>
<evidence type="ECO:0000256" key="1">
    <source>
        <dbReference type="ARBA" id="ARBA00008861"/>
    </source>
</evidence>
<evidence type="ECO:0000313" key="6">
    <source>
        <dbReference type="EMBL" id="KAG8460138.1"/>
    </source>
</evidence>
<dbReference type="OrthoDB" id="1723750at2759"/>
<keyword evidence="2" id="KW-0808">Transferase</keyword>
<dbReference type="SUPFAM" id="SSF110857">
    <property type="entry name" value="Gamma-glutamyl cyclotransferase-like"/>
    <property type="match status" value="1"/>
</dbReference>
<dbReference type="Proteomes" id="UP000751190">
    <property type="component" value="Unassembled WGS sequence"/>
</dbReference>
<dbReference type="InterPro" id="IPR045038">
    <property type="entry name" value="AIG2-like"/>
</dbReference>
<dbReference type="AlphaFoldDB" id="A0A8J5XAY1"/>